<evidence type="ECO:0000313" key="2">
    <source>
        <dbReference type="EMBL" id="GAA5481434.1"/>
    </source>
</evidence>
<accession>A0ABP9UJC9</accession>
<proteinExistence type="predicted"/>
<organism evidence="2 3">
    <name type="scientific">Haloferula sargassicola</name>
    <dbReference type="NCBI Taxonomy" id="490096"/>
    <lineage>
        <taxon>Bacteria</taxon>
        <taxon>Pseudomonadati</taxon>
        <taxon>Verrucomicrobiota</taxon>
        <taxon>Verrucomicrobiia</taxon>
        <taxon>Verrucomicrobiales</taxon>
        <taxon>Verrucomicrobiaceae</taxon>
        <taxon>Haloferula</taxon>
    </lineage>
</organism>
<gene>
    <name evidence="2" type="ORF">Hsar01_00643</name>
</gene>
<dbReference type="EMBL" id="BAABRI010000003">
    <property type="protein sequence ID" value="GAA5481434.1"/>
    <property type="molecule type" value="Genomic_DNA"/>
</dbReference>
<evidence type="ECO:0000259" key="1">
    <source>
        <dbReference type="Pfam" id="PF13453"/>
    </source>
</evidence>
<name>A0ABP9UJC9_9BACT</name>
<feature type="domain" description="Transcription factor zinc-finger" evidence="1">
    <location>
        <begin position="44"/>
        <end position="86"/>
    </location>
</feature>
<dbReference type="RefSeq" id="WP_353565586.1">
    <property type="nucleotide sequence ID" value="NZ_BAABRI010000003.1"/>
</dbReference>
<reference evidence="2 3" key="1">
    <citation type="submission" date="2024-02" db="EMBL/GenBank/DDBJ databases">
        <title>Haloferula sargassicola NBRC 104335.</title>
        <authorList>
            <person name="Ichikawa N."/>
            <person name="Katano-Makiyama Y."/>
            <person name="Hidaka K."/>
        </authorList>
    </citation>
    <scope>NUCLEOTIDE SEQUENCE [LARGE SCALE GENOMIC DNA]</scope>
    <source>
        <strain evidence="2 3">NBRC 104335</strain>
    </source>
</reference>
<sequence length="221" mass="25261">MNCSKCGGRLEGSLTVCPFCGVRQDIDLSQVNFRDLGTKESMPCPECDAKLNVIEIEQNPAIHIERCGSCHGLFFNPGELEALLEATTSEVAWLDPKQWASISEQFEFESEIVYRKCPFCREMMRRENYAGRSGVILDHCPAHGVWLGAGELRQLTEWWRAGGRFVHQNHEQEKARRIPSAHFRRRRHPFPEAPDPPQDQYLSGGEATLEALRDFLRMWVG</sequence>
<dbReference type="Proteomes" id="UP001476282">
    <property type="component" value="Unassembled WGS sequence"/>
</dbReference>
<protein>
    <recommendedName>
        <fullName evidence="1">Transcription factor zinc-finger domain-containing protein</fullName>
    </recommendedName>
</protein>
<keyword evidence="3" id="KW-1185">Reference proteome</keyword>
<dbReference type="Pfam" id="PF13453">
    <property type="entry name" value="Zn_ribbon_TFIIB"/>
    <property type="match status" value="1"/>
</dbReference>
<comment type="caution">
    <text evidence="2">The sequence shown here is derived from an EMBL/GenBank/DDBJ whole genome shotgun (WGS) entry which is preliminary data.</text>
</comment>
<dbReference type="InterPro" id="IPR027392">
    <property type="entry name" value="TF_Znf"/>
</dbReference>
<evidence type="ECO:0000313" key="3">
    <source>
        <dbReference type="Proteomes" id="UP001476282"/>
    </source>
</evidence>